<evidence type="ECO:0000313" key="6">
    <source>
        <dbReference type="EMBL" id="SPJ24466.1"/>
    </source>
</evidence>
<protein>
    <recommendedName>
        <fullName evidence="5">UPF0391 membrane protein PAA8504_02297</fullName>
    </recommendedName>
</protein>
<dbReference type="Pfam" id="PF07043">
    <property type="entry name" value="DUF1328"/>
    <property type="match status" value="1"/>
</dbReference>
<dbReference type="PIRSF" id="PIRSF036466">
    <property type="entry name" value="UCP036466"/>
    <property type="match status" value="1"/>
</dbReference>
<dbReference type="RefSeq" id="WP_108894292.1">
    <property type="nucleotide sequence ID" value="NZ_ONZF01000004.1"/>
</dbReference>
<sequence length="54" mass="5451">MLELILILLAVAAIAALLGFGRISGIALTGAKILILVALIVLLLILFGIIGLAA</sequence>
<comment type="subcellular location">
    <subcellularLocation>
        <location evidence="5">Cell membrane</location>
        <topology evidence="5">Single-pass membrane protein</topology>
    </subcellularLocation>
</comment>
<proteinExistence type="inferred from homology"/>
<keyword evidence="1 5" id="KW-1003">Cell membrane</keyword>
<gene>
    <name evidence="6" type="ORF">PAA8504_02297</name>
</gene>
<feature type="transmembrane region" description="Helical" evidence="5">
    <location>
        <begin position="31"/>
        <end position="53"/>
    </location>
</feature>
<keyword evidence="3 5" id="KW-1133">Transmembrane helix</keyword>
<reference evidence="6 7" key="1">
    <citation type="submission" date="2018-03" db="EMBL/GenBank/DDBJ databases">
        <authorList>
            <person name="Keele B.F."/>
        </authorList>
    </citation>
    <scope>NUCLEOTIDE SEQUENCE [LARGE SCALE GENOMIC DNA]</scope>
    <source>
        <strain evidence="6 7">CECT 8504</strain>
    </source>
</reference>
<dbReference type="Proteomes" id="UP000244912">
    <property type="component" value="Unassembled WGS sequence"/>
</dbReference>
<evidence type="ECO:0000256" key="3">
    <source>
        <dbReference type="ARBA" id="ARBA00022989"/>
    </source>
</evidence>
<evidence type="ECO:0000256" key="1">
    <source>
        <dbReference type="ARBA" id="ARBA00022475"/>
    </source>
</evidence>
<name>A0A2R8BWL2_9RHOB</name>
<dbReference type="InterPro" id="IPR009760">
    <property type="entry name" value="DUF1328"/>
</dbReference>
<dbReference type="HAMAP" id="MF_01361">
    <property type="entry name" value="UPF0391"/>
    <property type="match status" value="1"/>
</dbReference>
<dbReference type="AlphaFoldDB" id="A0A2R8BWL2"/>
<dbReference type="EMBL" id="ONZF01000004">
    <property type="protein sequence ID" value="SPJ24466.1"/>
    <property type="molecule type" value="Genomic_DNA"/>
</dbReference>
<evidence type="ECO:0000256" key="4">
    <source>
        <dbReference type="ARBA" id="ARBA00023136"/>
    </source>
</evidence>
<keyword evidence="4 5" id="KW-0472">Membrane</keyword>
<organism evidence="6 7">
    <name type="scientific">Palleronia abyssalis</name>
    <dbReference type="NCBI Taxonomy" id="1501240"/>
    <lineage>
        <taxon>Bacteria</taxon>
        <taxon>Pseudomonadati</taxon>
        <taxon>Pseudomonadota</taxon>
        <taxon>Alphaproteobacteria</taxon>
        <taxon>Rhodobacterales</taxon>
        <taxon>Roseobacteraceae</taxon>
        <taxon>Palleronia</taxon>
    </lineage>
</organism>
<comment type="similarity">
    <text evidence="5">Belongs to the UPF0391 family.</text>
</comment>
<keyword evidence="2 5" id="KW-0812">Transmembrane</keyword>
<evidence type="ECO:0000313" key="7">
    <source>
        <dbReference type="Proteomes" id="UP000244912"/>
    </source>
</evidence>
<dbReference type="GO" id="GO:0005886">
    <property type="term" value="C:plasma membrane"/>
    <property type="evidence" value="ECO:0007669"/>
    <property type="project" value="UniProtKB-SubCell"/>
</dbReference>
<accession>A0A2R8BWL2</accession>
<evidence type="ECO:0000256" key="2">
    <source>
        <dbReference type="ARBA" id="ARBA00022692"/>
    </source>
</evidence>
<keyword evidence="7" id="KW-1185">Reference proteome</keyword>
<evidence type="ECO:0000256" key="5">
    <source>
        <dbReference type="HAMAP-Rule" id="MF_01361"/>
    </source>
</evidence>